<evidence type="ECO:0000313" key="8">
    <source>
        <dbReference type="Proteomes" id="UP000566324"/>
    </source>
</evidence>
<evidence type="ECO:0000256" key="2">
    <source>
        <dbReference type="ARBA" id="ARBA00012150"/>
    </source>
</evidence>
<evidence type="ECO:0000256" key="4">
    <source>
        <dbReference type="PROSITE-ProRule" id="PRU00520"/>
    </source>
</evidence>
<dbReference type="EC" id="3.6.1.7" evidence="2 4"/>
<dbReference type="PANTHER" id="PTHR47268">
    <property type="entry name" value="ACYLPHOSPHATASE"/>
    <property type="match status" value="1"/>
</dbReference>
<reference evidence="7 8" key="1">
    <citation type="submission" date="2020-08" db="EMBL/GenBank/DDBJ databases">
        <title>Genomic Encyclopedia of Type Strains, Phase IV (KMG-IV): sequencing the most valuable type-strain genomes for metagenomic binning, comparative biology and taxonomic classification.</title>
        <authorList>
            <person name="Goeker M."/>
        </authorList>
    </citation>
    <scope>NUCLEOTIDE SEQUENCE [LARGE SCALE GENOMIC DNA]</scope>
    <source>
        <strain evidence="7 8">DSM 17328</strain>
    </source>
</reference>
<dbReference type="Gene3D" id="3.30.70.100">
    <property type="match status" value="1"/>
</dbReference>
<sequence>MTDRIARRLRIHGRVQGVWYRAWTLETAQRLGLDGWVRNRIDGTVEALAVGAPDAVDKLITACHAGPPAAKVERVEVEAAEGIVPRGFTKKPTV</sequence>
<dbReference type="PRINTS" id="PR00112">
    <property type="entry name" value="ACYLPHPHTASE"/>
</dbReference>
<evidence type="ECO:0000256" key="1">
    <source>
        <dbReference type="ARBA" id="ARBA00005614"/>
    </source>
</evidence>
<accession>A0A7W7B484</accession>
<dbReference type="EMBL" id="JACHNZ010000054">
    <property type="protein sequence ID" value="MBB4633729.1"/>
    <property type="molecule type" value="Genomic_DNA"/>
</dbReference>
<comment type="catalytic activity">
    <reaction evidence="3 4">
        <text>an acyl phosphate + H2O = a carboxylate + phosphate + H(+)</text>
        <dbReference type="Rhea" id="RHEA:14965"/>
        <dbReference type="ChEBI" id="CHEBI:15377"/>
        <dbReference type="ChEBI" id="CHEBI:15378"/>
        <dbReference type="ChEBI" id="CHEBI:29067"/>
        <dbReference type="ChEBI" id="CHEBI:43474"/>
        <dbReference type="ChEBI" id="CHEBI:59918"/>
        <dbReference type="EC" id="3.6.1.7"/>
    </reaction>
</comment>
<protein>
    <recommendedName>
        <fullName evidence="2 4">acylphosphatase</fullName>
        <ecNumber evidence="2 4">3.6.1.7</ecNumber>
    </recommendedName>
</protein>
<dbReference type="InterPro" id="IPR036046">
    <property type="entry name" value="Acylphosphatase-like_dom_sf"/>
</dbReference>
<comment type="similarity">
    <text evidence="1 5">Belongs to the acylphosphatase family.</text>
</comment>
<evidence type="ECO:0000313" key="7">
    <source>
        <dbReference type="EMBL" id="MBB4633729.1"/>
    </source>
</evidence>
<dbReference type="PANTHER" id="PTHR47268:SF4">
    <property type="entry name" value="ACYLPHOSPHATASE"/>
    <property type="match status" value="1"/>
</dbReference>
<feature type="active site" evidence="4">
    <location>
        <position position="21"/>
    </location>
</feature>
<dbReference type="PROSITE" id="PS00151">
    <property type="entry name" value="ACYLPHOSPHATASE_2"/>
    <property type="match status" value="1"/>
</dbReference>
<name>A0A7W7B484_9SPHN</name>
<dbReference type="GO" id="GO:0003998">
    <property type="term" value="F:acylphosphatase activity"/>
    <property type="evidence" value="ECO:0007669"/>
    <property type="project" value="UniProtKB-EC"/>
</dbReference>
<organism evidence="7 8">
    <name type="scientific">Sphingosinicella soli</name>
    <dbReference type="NCBI Taxonomy" id="333708"/>
    <lineage>
        <taxon>Bacteria</taxon>
        <taxon>Pseudomonadati</taxon>
        <taxon>Pseudomonadota</taxon>
        <taxon>Alphaproteobacteria</taxon>
        <taxon>Sphingomonadales</taxon>
        <taxon>Sphingosinicellaceae</taxon>
        <taxon>Sphingosinicella</taxon>
    </lineage>
</organism>
<feature type="domain" description="Acylphosphatase-like" evidence="6">
    <location>
        <begin position="6"/>
        <end position="92"/>
    </location>
</feature>
<dbReference type="AlphaFoldDB" id="A0A7W7B484"/>
<keyword evidence="8" id="KW-1185">Reference proteome</keyword>
<evidence type="ECO:0000259" key="6">
    <source>
        <dbReference type="PROSITE" id="PS51160"/>
    </source>
</evidence>
<keyword evidence="4 7" id="KW-0378">Hydrolase</keyword>
<dbReference type="RefSeq" id="WP_184071586.1">
    <property type="nucleotide sequence ID" value="NZ_JACHNZ010000054.1"/>
</dbReference>
<feature type="active site" evidence="4">
    <location>
        <position position="39"/>
    </location>
</feature>
<proteinExistence type="inferred from homology"/>
<dbReference type="Proteomes" id="UP000566324">
    <property type="component" value="Unassembled WGS sequence"/>
</dbReference>
<dbReference type="Pfam" id="PF00708">
    <property type="entry name" value="Acylphosphatase"/>
    <property type="match status" value="1"/>
</dbReference>
<dbReference type="InterPro" id="IPR017968">
    <property type="entry name" value="Acylphosphatase_CS"/>
</dbReference>
<evidence type="ECO:0000256" key="5">
    <source>
        <dbReference type="RuleBase" id="RU004168"/>
    </source>
</evidence>
<evidence type="ECO:0000256" key="3">
    <source>
        <dbReference type="ARBA" id="ARBA00047645"/>
    </source>
</evidence>
<dbReference type="InterPro" id="IPR020456">
    <property type="entry name" value="Acylphosphatase"/>
</dbReference>
<dbReference type="InterPro" id="IPR001792">
    <property type="entry name" value="Acylphosphatase-like_dom"/>
</dbReference>
<dbReference type="SUPFAM" id="SSF54975">
    <property type="entry name" value="Acylphosphatase/BLUF domain-like"/>
    <property type="match status" value="1"/>
</dbReference>
<dbReference type="PROSITE" id="PS51160">
    <property type="entry name" value="ACYLPHOSPHATASE_3"/>
    <property type="match status" value="1"/>
</dbReference>
<gene>
    <name evidence="7" type="ORF">GGQ98_003379</name>
</gene>
<comment type="caution">
    <text evidence="7">The sequence shown here is derived from an EMBL/GenBank/DDBJ whole genome shotgun (WGS) entry which is preliminary data.</text>
</comment>